<reference evidence="1 2" key="1">
    <citation type="submission" date="2018-10" db="EMBL/GenBank/DDBJ databases">
        <title>Histidinibacterium lentulum gen. nov., sp. nov., a marine bacterium from the culture broth of Picochlorum sp. 122.</title>
        <authorList>
            <person name="Wang G."/>
        </authorList>
    </citation>
    <scope>NUCLEOTIDE SEQUENCE [LARGE SCALE GENOMIC DNA]</scope>
    <source>
        <strain evidence="1 2">B17</strain>
    </source>
</reference>
<name>A0A3N2R910_9RHOB</name>
<dbReference type="InterPro" id="IPR045389">
    <property type="entry name" value="DUF6522"/>
</dbReference>
<dbReference type="Proteomes" id="UP000268016">
    <property type="component" value="Unassembled WGS sequence"/>
</dbReference>
<dbReference type="Pfam" id="PF20132">
    <property type="entry name" value="DUF6522"/>
    <property type="match status" value="1"/>
</dbReference>
<protein>
    <submittedName>
        <fullName evidence="1">Uncharacterized protein</fullName>
    </submittedName>
</protein>
<dbReference type="OrthoDB" id="8238457at2"/>
<dbReference type="AlphaFoldDB" id="A0A3N2R910"/>
<gene>
    <name evidence="1" type="ORF">EAT49_00510</name>
</gene>
<keyword evidence="2" id="KW-1185">Reference proteome</keyword>
<proteinExistence type="predicted"/>
<dbReference type="EMBL" id="RDRB01000001">
    <property type="protein sequence ID" value="ROU03925.1"/>
    <property type="molecule type" value="Genomic_DNA"/>
</dbReference>
<evidence type="ECO:0000313" key="2">
    <source>
        <dbReference type="Proteomes" id="UP000268016"/>
    </source>
</evidence>
<comment type="caution">
    <text evidence="1">The sequence shown here is derived from an EMBL/GenBank/DDBJ whole genome shotgun (WGS) entry which is preliminary data.</text>
</comment>
<evidence type="ECO:0000313" key="1">
    <source>
        <dbReference type="EMBL" id="ROU03925.1"/>
    </source>
</evidence>
<dbReference type="RefSeq" id="WP_123640277.1">
    <property type="nucleotide sequence ID" value="NZ_ML119081.1"/>
</dbReference>
<sequence>MTERALSPESPERIARENGQFLIPAEIIAGAFGLEAAAVPGMMREGRITSRSERGIDEDAGRWRLTLYCGGRAFRLTVDDEGRVLSRSRFAAAHRSPAD</sequence>
<organism evidence="1 2">
    <name type="scientific">Histidinibacterium lentulum</name>
    <dbReference type="NCBI Taxonomy" id="2480588"/>
    <lineage>
        <taxon>Bacteria</taxon>
        <taxon>Pseudomonadati</taxon>
        <taxon>Pseudomonadota</taxon>
        <taxon>Alphaproteobacteria</taxon>
        <taxon>Rhodobacterales</taxon>
        <taxon>Paracoccaceae</taxon>
        <taxon>Histidinibacterium</taxon>
    </lineage>
</organism>
<accession>A0A3N2R910</accession>